<dbReference type="GO" id="GO:0016020">
    <property type="term" value="C:membrane"/>
    <property type="evidence" value="ECO:0007669"/>
    <property type="project" value="UniProtKB-SubCell"/>
</dbReference>
<feature type="transmembrane region" description="Helical" evidence="7">
    <location>
        <begin position="48"/>
        <end position="65"/>
    </location>
</feature>
<dbReference type="OrthoDB" id="260807at2759"/>
<evidence type="ECO:0000256" key="7">
    <source>
        <dbReference type="RuleBase" id="RU363058"/>
    </source>
</evidence>
<name>A0A8K0TF58_9PEZI</name>
<keyword evidence="9" id="KW-0732">Signal</keyword>
<feature type="chain" id="PRO_5035448886" description="Phosphate transporter" evidence="9">
    <location>
        <begin position="20"/>
        <end position="589"/>
    </location>
</feature>
<feature type="transmembrane region" description="Helical" evidence="7">
    <location>
        <begin position="458"/>
        <end position="476"/>
    </location>
</feature>
<dbReference type="Proteomes" id="UP000813385">
    <property type="component" value="Unassembled WGS sequence"/>
</dbReference>
<proteinExistence type="inferred from homology"/>
<comment type="subcellular location">
    <subcellularLocation>
        <location evidence="1 7">Membrane</location>
        <topology evidence="1 7">Multi-pass membrane protein</topology>
    </subcellularLocation>
</comment>
<comment type="function">
    <text evidence="7">Sodium-phosphate symporter.</text>
</comment>
<dbReference type="GO" id="GO:0005315">
    <property type="term" value="F:phosphate transmembrane transporter activity"/>
    <property type="evidence" value="ECO:0007669"/>
    <property type="project" value="InterPro"/>
</dbReference>
<feature type="region of interest" description="Disordered" evidence="8">
    <location>
        <begin position="279"/>
        <end position="303"/>
    </location>
</feature>
<evidence type="ECO:0000256" key="9">
    <source>
        <dbReference type="SAM" id="SignalP"/>
    </source>
</evidence>
<feature type="signal peptide" evidence="9">
    <location>
        <begin position="1"/>
        <end position="19"/>
    </location>
</feature>
<protein>
    <recommendedName>
        <fullName evidence="7">Phosphate transporter</fullName>
    </recommendedName>
</protein>
<evidence type="ECO:0000256" key="2">
    <source>
        <dbReference type="ARBA" id="ARBA00022448"/>
    </source>
</evidence>
<evidence type="ECO:0000256" key="5">
    <source>
        <dbReference type="ARBA" id="ARBA00022989"/>
    </source>
</evidence>
<organism evidence="10 11">
    <name type="scientific">Plectosphaerella cucumerina</name>
    <dbReference type="NCBI Taxonomy" id="40658"/>
    <lineage>
        <taxon>Eukaryota</taxon>
        <taxon>Fungi</taxon>
        <taxon>Dikarya</taxon>
        <taxon>Ascomycota</taxon>
        <taxon>Pezizomycotina</taxon>
        <taxon>Sordariomycetes</taxon>
        <taxon>Hypocreomycetidae</taxon>
        <taxon>Glomerellales</taxon>
        <taxon>Plectosphaerellaceae</taxon>
        <taxon>Plectosphaerella</taxon>
    </lineage>
</organism>
<dbReference type="PANTHER" id="PTHR11101">
    <property type="entry name" value="PHOSPHATE TRANSPORTER"/>
    <property type="match status" value="1"/>
</dbReference>
<keyword evidence="11" id="KW-1185">Reference proteome</keyword>
<feature type="transmembrane region" description="Helical" evidence="7">
    <location>
        <begin position="86"/>
        <end position="105"/>
    </location>
</feature>
<feature type="transmembrane region" description="Helical" evidence="7">
    <location>
        <begin position="545"/>
        <end position="570"/>
    </location>
</feature>
<feature type="transmembrane region" description="Helical" evidence="7">
    <location>
        <begin position="135"/>
        <end position="158"/>
    </location>
</feature>
<sequence>MAEFSKYAWILAITTVALCASAFGNGANDVANAYATSVAARTLTMPQVGILGMFTEFIGAVALGDRVTGTIKSGIIDINHYERSPAVLMLVMGCAEVASAAWLIFATRTGFPVSTTQTIVGALIGAGIASVSQIAASWVISPLVSGVISALLFAALKFTILERRQSLEKALRAIPFYLAFTCAVLALFMMDAVPSGPGIEGLGLRAQARIPVGTFLFVLAIAYVFFLPYFHRVVKKQDPRLRPWHIPLGPLLWRDDPWLYFPGKGDSIVIDYYQTSPSAESSDTHLAENQARSRRAERTSGPESKISDAYVGRLASSTTSETSISISPSVDNIETGRPASSPRQCRWLEPEERWLAPVSHLPFYHPRRQFNYLKYVFLQGVSRDCVTQVSEELDAIHKKAPRYDNRVEHLWTYAQVASAIMMSIAHGSNDVANAVGPWVACYQVFLYGKAIDKVKTPVWILAVAGFLLGAGFWFMGHHIVKALGNKITQLSPTRGYAMELGAAITVLLASHIGLPVSTTQCLTGAVLGVALMNMNLGAVNWRQLAWIFGGWVLTLPAAGIFSGLLTAMALNAPQFPKGNLADRPGQLGR</sequence>
<evidence type="ECO:0000256" key="1">
    <source>
        <dbReference type="ARBA" id="ARBA00004141"/>
    </source>
</evidence>
<gene>
    <name evidence="10" type="ORF">B0T11DRAFT_352323</name>
</gene>
<feature type="transmembrane region" description="Helical" evidence="7">
    <location>
        <begin position="210"/>
        <end position="230"/>
    </location>
</feature>
<feature type="transmembrane region" description="Helical" evidence="7">
    <location>
        <begin position="496"/>
        <end position="514"/>
    </location>
</feature>
<dbReference type="Pfam" id="PF01384">
    <property type="entry name" value="PHO4"/>
    <property type="match status" value="1"/>
</dbReference>
<keyword evidence="6 7" id="KW-0472">Membrane</keyword>
<dbReference type="EMBL" id="JAGPXD010000003">
    <property type="protein sequence ID" value="KAH7362450.1"/>
    <property type="molecule type" value="Genomic_DNA"/>
</dbReference>
<evidence type="ECO:0000313" key="10">
    <source>
        <dbReference type="EMBL" id="KAH7362450.1"/>
    </source>
</evidence>
<evidence type="ECO:0000256" key="4">
    <source>
        <dbReference type="ARBA" id="ARBA00022692"/>
    </source>
</evidence>
<evidence type="ECO:0000256" key="3">
    <source>
        <dbReference type="ARBA" id="ARBA00022592"/>
    </source>
</evidence>
<dbReference type="InterPro" id="IPR001204">
    <property type="entry name" value="Phos_transporter"/>
</dbReference>
<keyword evidence="4 7" id="KW-0812">Transmembrane</keyword>
<keyword evidence="2 7" id="KW-0813">Transport</keyword>
<keyword evidence="3 7" id="KW-0592">Phosphate transport</keyword>
<comment type="caution">
    <text evidence="10">The sequence shown here is derived from an EMBL/GenBank/DDBJ whole genome shotgun (WGS) entry which is preliminary data.</text>
</comment>
<evidence type="ECO:0000313" key="11">
    <source>
        <dbReference type="Proteomes" id="UP000813385"/>
    </source>
</evidence>
<dbReference type="AlphaFoldDB" id="A0A8K0TF58"/>
<evidence type="ECO:0000256" key="8">
    <source>
        <dbReference type="SAM" id="MobiDB-lite"/>
    </source>
</evidence>
<evidence type="ECO:0000256" key="6">
    <source>
        <dbReference type="ARBA" id="ARBA00023136"/>
    </source>
</evidence>
<reference evidence="10" key="1">
    <citation type="journal article" date="2021" name="Nat. Commun.">
        <title>Genetic determinants of endophytism in the Arabidopsis root mycobiome.</title>
        <authorList>
            <person name="Mesny F."/>
            <person name="Miyauchi S."/>
            <person name="Thiergart T."/>
            <person name="Pickel B."/>
            <person name="Atanasova L."/>
            <person name="Karlsson M."/>
            <person name="Huettel B."/>
            <person name="Barry K.W."/>
            <person name="Haridas S."/>
            <person name="Chen C."/>
            <person name="Bauer D."/>
            <person name="Andreopoulos W."/>
            <person name="Pangilinan J."/>
            <person name="LaButti K."/>
            <person name="Riley R."/>
            <person name="Lipzen A."/>
            <person name="Clum A."/>
            <person name="Drula E."/>
            <person name="Henrissat B."/>
            <person name="Kohler A."/>
            <person name="Grigoriev I.V."/>
            <person name="Martin F.M."/>
            <person name="Hacquard S."/>
        </authorList>
    </citation>
    <scope>NUCLEOTIDE SEQUENCE</scope>
    <source>
        <strain evidence="10">MPI-CAGE-AT-0016</strain>
    </source>
</reference>
<comment type="similarity">
    <text evidence="7">Belongs to the inorganic phosphate transporter (PiT) (TC 2.A.20) family.</text>
</comment>
<dbReference type="GO" id="GO:0035435">
    <property type="term" value="P:phosphate ion transmembrane transport"/>
    <property type="evidence" value="ECO:0007669"/>
    <property type="project" value="TreeGrafter"/>
</dbReference>
<accession>A0A8K0TF58</accession>
<keyword evidence="5 7" id="KW-1133">Transmembrane helix</keyword>
<dbReference type="PANTHER" id="PTHR11101:SF55">
    <property type="entry name" value="PHOSPHATE TRANSPORTER"/>
    <property type="match status" value="1"/>
</dbReference>
<feature type="transmembrane region" description="Helical" evidence="7">
    <location>
        <begin position="170"/>
        <end position="190"/>
    </location>
</feature>